<reference evidence="1" key="1">
    <citation type="submission" date="2020-03" db="EMBL/GenBank/DDBJ databases">
        <authorList>
            <person name="Weist P."/>
        </authorList>
    </citation>
    <scope>NUCLEOTIDE SEQUENCE</scope>
</reference>
<dbReference type="Proteomes" id="UP001153269">
    <property type="component" value="Unassembled WGS sequence"/>
</dbReference>
<organism evidence="1 2">
    <name type="scientific">Pleuronectes platessa</name>
    <name type="common">European plaice</name>
    <dbReference type="NCBI Taxonomy" id="8262"/>
    <lineage>
        <taxon>Eukaryota</taxon>
        <taxon>Metazoa</taxon>
        <taxon>Chordata</taxon>
        <taxon>Craniata</taxon>
        <taxon>Vertebrata</taxon>
        <taxon>Euteleostomi</taxon>
        <taxon>Actinopterygii</taxon>
        <taxon>Neopterygii</taxon>
        <taxon>Teleostei</taxon>
        <taxon>Neoteleostei</taxon>
        <taxon>Acanthomorphata</taxon>
        <taxon>Carangaria</taxon>
        <taxon>Pleuronectiformes</taxon>
        <taxon>Pleuronectoidei</taxon>
        <taxon>Pleuronectidae</taxon>
        <taxon>Pleuronectes</taxon>
    </lineage>
</organism>
<dbReference type="AlphaFoldDB" id="A0A9N7V115"/>
<proteinExistence type="predicted"/>
<keyword evidence="2" id="KW-1185">Reference proteome</keyword>
<accession>A0A9N7V115</accession>
<gene>
    <name evidence="1" type="ORF">PLEPLA_LOCUS31150</name>
</gene>
<evidence type="ECO:0000313" key="1">
    <source>
        <dbReference type="EMBL" id="CAB1443434.1"/>
    </source>
</evidence>
<evidence type="ECO:0000313" key="2">
    <source>
        <dbReference type="Proteomes" id="UP001153269"/>
    </source>
</evidence>
<sequence length="118" mass="12839">MGHVSGELPFVKTFLKFDACLLGALRQLCAVEEQCVCVSSGGPGLRGGFEWPLHDQPERHSGSHGVFVSSSNLASSSLPSIHLPQCFLSSLCACCSLSRYNGARPRWLREQTLSHLDH</sequence>
<comment type="caution">
    <text evidence="1">The sequence shown here is derived from an EMBL/GenBank/DDBJ whole genome shotgun (WGS) entry which is preliminary data.</text>
</comment>
<dbReference type="EMBL" id="CADEAL010003101">
    <property type="protein sequence ID" value="CAB1443434.1"/>
    <property type="molecule type" value="Genomic_DNA"/>
</dbReference>
<protein>
    <submittedName>
        <fullName evidence="1">Uncharacterized protein</fullName>
    </submittedName>
</protein>
<name>A0A9N7V115_PLEPL</name>